<evidence type="ECO:0000313" key="8">
    <source>
        <dbReference type="EMBL" id="PIW14425.1"/>
    </source>
</evidence>
<feature type="domain" description="Glutamate/phenylalanine/leucine/valine/L-tryptophan dehydrogenase C-terminal" evidence="7">
    <location>
        <begin position="138"/>
        <end position="346"/>
    </location>
</feature>
<dbReference type="Gene3D" id="3.40.50.720">
    <property type="entry name" value="NAD(P)-binding Rossmann-like Domain"/>
    <property type="match status" value="1"/>
</dbReference>
<evidence type="ECO:0000256" key="5">
    <source>
        <dbReference type="PIRSR" id="PIRSR000188-2"/>
    </source>
</evidence>
<evidence type="ECO:0000256" key="2">
    <source>
        <dbReference type="ARBA" id="ARBA00023002"/>
    </source>
</evidence>
<protein>
    <submittedName>
        <fullName evidence="8">Leucine dehydrogenase</fullName>
    </submittedName>
</protein>
<feature type="binding site" evidence="5">
    <location>
        <begin position="174"/>
        <end position="179"/>
    </location>
    <ligand>
        <name>NAD(+)</name>
        <dbReference type="ChEBI" id="CHEBI:57540"/>
    </ligand>
</feature>
<evidence type="ECO:0000256" key="3">
    <source>
        <dbReference type="ARBA" id="ARBA00023027"/>
    </source>
</evidence>
<dbReference type="InterPro" id="IPR006095">
    <property type="entry name" value="Glu/Leu/Phe/Val/Trp_DH"/>
</dbReference>
<dbReference type="SUPFAM" id="SSF53223">
    <property type="entry name" value="Aminoacid dehydrogenase-like, N-terminal domain"/>
    <property type="match status" value="1"/>
</dbReference>
<dbReference type="SUPFAM" id="SSF51735">
    <property type="entry name" value="NAD(P)-binding Rossmann-fold domains"/>
    <property type="match status" value="1"/>
</dbReference>
<dbReference type="PIRSF" id="PIRSF000188">
    <property type="entry name" value="Phe_leu_dh"/>
    <property type="match status" value="1"/>
</dbReference>
<accession>A0A2M7FZ91</accession>
<dbReference type="Gene3D" id="3.40.50.10860">
    <property type="entry name" value="Leucine Dehydrogenase, chain A, domain 1"/>
    <property type="match status" value="1"/>
</dbReference>
<dbReference type="InterPro" id="IPR033524">
    <property type="entry name" value="Glu/Leu/Phe/Val_DH_AS"/>
</dbReference>
<evidence type="ECO:0000259" key="7">
    <source>
        <dbReference type="SMART" id="SM00839"/>
    </source>
</evidence>
<feature type="active site" description="Proton donor/acceptor" evidence="4">
    <location>
        <position position="74"/>
    </location>
</feature>
<dbReference type="FunFam" id="3.40.50.10860:FF:000010">
    <property type="entry name" value="Leucine dehydrogenase"/>
    <property type="match status" value="1"/>
</dbReference>
<dbReference type="InterPro" id="IPR006096">
    <property type="entry name" value="Glu/Leu/Phe/Val/Trp_DH_C"/>
</dbReference>
<dbReference type="PROSITE" id="PS00074">
    <property type="entry name" value="GLFV_DEHYDROGENASE"/>
    <property type="match status" value="1"/>
</dbReference>
<dbReference type="GO" id="GO:0000166">
    <property type="term" value="F:nucleotide binding"/>
    <property type="evidence" value="ECO:0007669"/>
    <property type="project" value="UniProtKB-KW"/>
</dbReference>
<reference evidence="8 9" key="1">
    <citation type="submission" date="2017-09" db="EMBL/GenBank/DDBJ databases">
        <title>Depth-based differentiation of microbial function through sediment-hosted aquifers and enrichment of novel symbionts in the deep terrestrial subsurface.</title>
        <authorList>
            <person name="Probst A.J."/>
            <person name="Ladd B."/>
            <person name="Jarett J.K."/>
            <person name="Geller-Mcgrath D.E."/>
            <person name="Sieber C.M."/>
            <person name="Emerson J.B."/>
            <person name="Anantharaman K."/>
            <person name="Thomas B.C."/>
            <person name="Malmstrom R."/>
            <person name="Stieglmeier M."/>
            <person name="Klingl A."/>
            <person name="Woyke T."/>
            <person name="Ryan C.M."/>
            <person name="Banfield J.F."/>
        </authorList>
    </citation>
    <scope>NUCLEOTIDE SEQUENCE [LARGE SCALE GENOMIC DNA]</scope>
    <source>
        <strain evidence="8">CG17_big_fil_post_rev_8_21_14_2_50_48_46</strain>
    </source>
</reference>
<dbReference type="PRINTS" id="PR00082">
    <property type="entry name" value="GLFDHDRGNASE"/>
</dbReference>
<evidence type="ECO:0000256" key="4">
    <source>
        <dbReference type="PIRSR" id="PIRSR000188-1"/>
    </source>
</evidence>
<keyword evidence="5" id="KW-0547">Nucleotide-binding</keyword>
<evidence type="ECO:0000256" key="6">
    <source>
        <dbReference type="RuleBase" id="RU004417"/>
    </source>
</evidence>
<keyword evidence="3 5" id="KW-0520">NAD</keyword>
<organism evidence="8 9">
    <name type="scientific">bacterium (Candidatus Blackallbacteria) CG17_big_fil_post_rev_8_21_14_2_50_48_46</name>
    <dbReference type="NCBI Taxonomy" id="2014261"/>
    <lineage>
        <taxon>Bacteria</taxon>
        <taxon>Candidatus Blackallbacteria</taxon>
    </lineage>
</organism>
<sequence length="356" mass="38702">MSSQGHEQVVHFYDESVGLKAIIAIHSTVLGPALGGTRMWPYESEADALKDVLRLSRGMTYKAAVTGLNLGGGKAVIIADPKKDKSEALFRTFGRFVESLGGRYITAEDVGINVNDMEYVRTETRHVTGLSRAMGGSGDPSPITAQGVYQGMRACVEELYGSDSLKGKRVMIQGLGHVGTSLAELLAQEKAELILTDLDMGYTEEVAARLGGKAVAPDEVFSIEGDIYSPAALGGVINDRSLEQFGYKIIAGSANNQLEDEIRHGLMLKEKGILYAPDYVINAGGLINVWNELQGYNKRKVSKEVQGIYTALKQIFQIANKEHLPTNLASNRLAERRIEQLSKLSRIHIPASCRSC</sequence>
<name>A0A2M7FZ91_9BACT</name>
<dbReference type="InterPro" id="IPR006097">
    <property type="entry name" value="Glu/Leu/Phe/Val/Trp_DH_dimer"/>
</dbReference>
<evidence type="ECO:0000256" key="1">
    <source>
        <dbReference type="ARBA" id="ARBA00006382"/>
    </source>
</evidence>
<dbReference type="SMART" id="SM00839">
    <property type="entry name" value="ELFV_dehydrog"/>
    <property type="match status" value="1"/>
</dbReference>
<dbReference type="GO" id="GO:0006520">
    <property type="term" value="P:amino acid metabolic process"/>
    <property type="evidence" value="ECO:0007669"/>
    <property type="project" value="InterPro"/>
</dbReference>
<dbReference type="PANTHER" id="PTHR42722">
    <property type="entry name" value="LEUCINE DEHYDROGENASE"/>
    <property type="match status" value="1"/>
</dbReference>
<dbReference type="InterPro" id="IPR036291">
    <property type="entry name" value="NAD(P)-bd_dom_sf"/>
</dbReference>
<keyword evidence="2 6" id="KW-0560">Oxidoreductase</keyword>
<dbReference type="Pfam" id="PF00208">
    <property type="entry name" value="ELFV_dehydrog"/>
    <property type="match status" value="2"/>
</dbReference>
<proteinExistence type="inferred from homology"/>
<dbReference type="InterPro" id="IPR016211">
    <property type="entry name" value="Glu/Phe/Leu/Val/Trp_DH_bac/arc"/>
</dbReference>
<dbReference type="PANTHER" id="PTHR42722:SF1">
    <property type="entry name" value="VALINE DEHYDROGENASE"/>
    <property type="match status" value="1"/>
</dbReference>
<comment type="caution">
    <text evidence="8">The sequence shown here is derived from an EMBL/GenBank/DDBJ whole genome shotgun (WGS) entry which is preliminary data.</text>
</comment>
<comment type="similarity">
    <text evidence="1 6">Belongs to the Glu/Leu/Phe/Val dehydrogenases family.</text>
</comment>
<dbReference type="EMBL" id="PFFQ01000060">
    <property type="protein sequence ID" value="PIW14425.1"/>
    <property type="molecule type" value="Genomic_DNA"/>
</dbReference>
<dbReference type="Proteomes" id="UP000231019">
    <property type="component" value="Unassembled WGS sequence"/>
</dbReference>
<evidence type="ECO:0000313" key="9">
    <source>
        <dbReference type="Proteomes" id="UP000231019"/>
    </source>
</evidence>
<dbReference type="CDD" id="cd01075">
    <property type="entry name" value="NAD_bind_Leu_Phe_Val_DH"/>
    <property type="match status" value="1"/>
</dbReference>
<dbReference type="Pfam" id="PF02812">
    <property type="entry name" value="ELFV_dehydrog_N"/>
    <property type="match status" value="1"/>
</dbReference>
<dbReference type="GO" id="GO:0016639">
    <property type="term" value="F:oxidoreductase activity, acting on the CH-NH2 group of donors, NAD or NADP as acceptor"/>
    <property type="evidence" value="ECO:0007669"/>
    <property type="project" value="InterPro"/>
</dbReference>
<dbReference type="InterPro" id="IPR046346">
    <property type="entry name" value="Aminoacid_DH-like_N_sf"/>
</dbReference>
<gene>
    <name evidence="8" type="ORF">COW36_21895</name>
</gene>
<dbReference type="AlphaFoldDB" id="A0A2M7FZ91"/>